<organism evidence="3 4">
    <name type="scientific">Hymenoscyphus albidus</name>
    <dbReference type="NCBI Taxonomy" id="595503"/>
    <lineage>
        <taxon>Eukaryota</taxon>
        <taxon>Fungi</taxon>
        <taxon>Dikarya</taxon>
        <taxon>Ascomycota</taxon>
        <taxon>Pezizomycotina</taxon>
        <taxon>Leotiomycetes</taxon>
        <taxon>Helotiales</taxon>
        <taxon>Helotiaceae</taxon>
        <taxon>Hymenoscyphus</taxon>
    </lineage>
</organism>
<evidence type="ECO:0000313" key="4">
    <source>
        <dbReference type="Proteomes" id="UP000701801"/>
    </source>
</evidence>
<feature type="region of interest" description="Disordered" evidence="1">
    <location>
        <begin position="137"/>
        <end position="168"/>
    </location>
</feature>
<keyword evidence="2" id="KW-0812">Transmembrane</keyword>
<dbReference type="OrthoDB" id="10304167at2759"/>
<name>A0A9N9PUV0_9HELO</name>
<evidence type="ECO:0000256" key="1">
    <source>
        <dbReference type="SAM" id="MobiDB-lite"/>
    </source>
</evidence>
<reference evidence="3" key="1">
    <citation type="submission" date="2021-07" db="EMBL/GenBank/DDBJ databases">
        <authorList>
            <person name="Durling M."/>
        </authorList>
    </citation>
    <scope>NUCLEOTIDE SEQUENCE</scope>
</reference>
<accession>A0A9N9PUV0</accession>
<proteinExistence type="predicted"/>
<comment type="caution">
    <text evidence="3">The sequence shown here is derived from an EMBL/GenBank/DDBJ whole genome shotgun (WGS) entry which is preliminary data.</text>
</comment>
<keyword evidence="2" id="KW-0472">Membrane</keyword>
<evidence type="ECO:0000313" key="3">
    <source>
        <dbReference type="EMBL" id="CAG8975913.1"/>
    </source>
</evidence>
<protein>
    <submittedName>
        <fullName evidence="3">Uncharacterized protein</fullName>
    </submittedName>
</protein>
<dbReference type="AlphaFoldDB" id="A0A9N9PUV0"/>
<dbReference type="Proteomes" id="UP000701801">
    <property type="component" value="Unassembled WGS sequence"/>
</dbReference>
<keyword evidence="4" id="KW-1185">Reference proteome</keyword>
<feature type="transmembrane region" description="Helical" evidence="2">
    <location>
        <begin position="40"/>
        <end position="64"/>
    </location>
</feature>
<dbReference type="EMBL" id="CAJVRM010000155">
    <property type="protein sequence ID" value="CAG8975913.1"/>
    <property type="molecule type" value="Genomic_DNA"/>
</dbReference>
<feature type="region of interest" description="Disordered" evidence="1">
    <location>
        <begin position="196"/>
        <end position="266"/>
    </location>
</feature>
<keyword evidence="2" id="KW-1133">Transmembrane helix</keyword>
<evidence type="ECO:0000256" key="2">
    <source>
        <dbReference type="SAM" id="Phobius"/>
    </source>
</evidence>
<sequence length="266" mass="29667">MKYSTSFTRLTAAINPHFPTPELTPLLPRNETPSETHINVLALAIGIPISLLFLLGLHVAYHFLSRYFETRQQRLSQEGLEKEMASAEKRINPVFAAAVERGKERAGLDSELRTMEEGRAKVIYPAREPRTLVPGKIPKNRTSFFVPKKPEPEPKPYWLSESSPEEEMNGRLTALGRKVEEIEMEEVVPVLARSGVHTAHAPQDAPSARKDSLDVADSSEPESSHQSQVRATVDSGVHSYRPASHTSYRPGVVSETPLGRNPRRAF</sequence>
<gene>
    <name evidence="3" type="ORF">HYALB_00006531</name>
</gene>